<evidence type="ECO:0000313" key="3">
    <source>
        <dbReference type="EMBL" id="MFD1191454.1"/>
    </source>
</evidence>
<evidence type="ECO:0000313" key="4">
    <source>
        <dbReference type="Proteomes" id="UP001597216"/>
    </source>
</evidence>
<reference evidence="4" key="1">
    <citation type="journal article" date="2019" name="Int. J. Syst. Evol. Microbiol.">
        <title>The Global Catalogue of Microorganisms (GCM) 10K type strain sequencing project: providing services to taxonomists for standard genome sequencing and annotation.</title>
        <authorList>
            <consortium name="The Broad Institute Genomics Platform"/>
            <consortium name="The Broad Institute Genome Sequencing Center for Infectious Disease"/>
            <person name="Wu L."/>
            <person name="Ma J."/>
        </authorList>
    </citation>
    <scope>NUCLEOTIDE SEQUENCE [LARGE SCALE GENOMIC DNA]</scope>
    <source>
        <strain evidence="4">CCUG 55074</strain>
    </source>
</reference>
<proteinExistence type="predicted"/>
<dbReference type="EMBL" id="JBHTLQ010000027">
    <property type="protein sequence ID" value="MFD1191454.1"/>
    <property type="molecule type" value="Genomic_DNA"/>
</dbReference>
<dbReference type="PROSITE" id="PS50943">
    <property type="entry name" value="HTH_CROC1"/>
    <property type="match status" value="1"/>
</dbReference>
<evidence type="ECO:0000256" key="1">
    <source>
        <dbReference type="ARBA" id="ARBA00023125"/>
    </source>
</evidence>
<dbReference type="Gene3D" id="1.10.260.40">
    <property type="entry name" value="lambda repressor-like DNA-binding domains"/>
    <property type="match status" value="1"/>
</dbReference>
<accession>A0ABW3T2R9</accession>
<feature type="domain" description="HTH cro/C1-type" evidence="2">
    <location>
        <begin position="20"/>
        <end position="74"/>
    </location>
</feature>
<dbReference type="Proteomes" id="UP001597216">
    <property type="component" value="Unassembled WGS sequence"/>
</dbReference>
<dbReference type="PANTHER" id="PTHR46797:SF1">
    <property type="entry name" value="METHYLPHOSPHONATE SYNTHASE"/>
    <property type="match status" value="1"/>
</dbReference>
<keyword evidence="1" id="KW-0238">DNA-binding</keyword>
<protein>
    <submittedName>
        <fullName evidence="3">Helix-turn-helix domain-containing protein</fullName>
    </submittedName>
</protein>
<organism evidence="3 4">
    <name type="scientific">Phenylobacterium conjunctum</name>
    <dbReference type="NCBI Taxonomy" id="1298959"/>
    <lineage>
        <taxon>Bacteria</taxon>
        <taxon>Pseudomonadati</taxon>
        <taxon>Pseudomonadota</taxon>
        <taxon>Alphaproteobacteria</taxon>
        <taxon>Caulobacterales</taxon>
        <taxon>Caulobacteraceae</taxon>
        <taxon>Phenylobacterium</taxon>
    </lineage>
</organism>
<comment type="caution">
    <text evidence="3">The sequence shown here is derived from an EMBL/GenBank/DDBJ whole genome shotgun (WGS) entry which is preliminary data.</text>
</comment>
<dbReference type="InterPro" id="IPR001387">
    <property type="entry name" value="Cro/C1-type_HTH"/>
</dbReference>
<dbReference type="InterPro" id="IPR010982">
    <property type="entry name" value="Lambda_DNA-bd_dom_sf"/>
</dbReference>
<dbReference type="RefSeq" id="WP_374343768.1">
    <property type="nucleotide sequence ID" value="NZ_JBHTLQ010000027.1"/>
</dbReference>
<name>A0ABW3T2R9_9CAUL</name>
<dbReference type="SUPFAM" id="SSF47413">
    <property type="entry name" value="lambda repressor-like DNA-binding domains"/>
    <property type="match status" value="1"/>
</dbReference>
<dbReference type="CDD" id="cd00093">
    <property type="entry name" value="HTH_XRE"/>
    <property type="match status" value="1"/>
</dbReference>
<gene>
    <name evidence="3" type="ORF">ACFQ27_12765</name>
</gene>
<dbReference type="SMART" id="SM00530">
    <property type="entry name" value="HTH_XRE"/>
    <property type="match status" value="1"/>
</dbReference>
<keyword evidence="4" id="KW-1185">Reference proteome</keyword>
<evidence type="ECO:0000259" key="2">
    <source>
        <dbReference type="PROSITE" id="PS50943"/>
    </source>
</evidence>
<dbReference type="Pfam" id="PF01381">
    <property type="entry name" value="HTH_3"/>
    <property type="match status" value="1"/>
</dbReference>
<sequence>MPLDDAPGPDPIDMAIGARIRLRRKSLNLTQAALAARIGVTFQQVQKYERGANRVSGSTLVAVARALDTSVGWLVGEEAAGGGEAEALLQSLAAPGALELLQAFAEIDRASARQALIALAREMGRED</sequence>
<dbReference type="PANTHER" id="PTHR46797">
    <property type="entry name" value="HTH-TYPE TRANSCRIPTIONAL REGULATOR"/>
    <property type="match status" value="1"/>
</dbReference>
<dbReference type="InterPro" id="IPR050807">
    <property type="entry name" value="TransReg_Diox_bact_type"/>
</dbReference>